<keyword evidence="1" id="KW-0812">Transmembrane</keyword>
<proteinExistence type="predicted"/>
<dbReference type="EMBL" id="JAVYII010000006">
    <property type="protein sequence ID" value="MDT9594233.1"/>
    <property type="molecule type" value="Genomic_DNA"/>
</dbReference>
<feature type="transmembrane region" description="Helical" evidence="1">
    <location>
        <begin position="90"/>
        <end position="113"/>
    </location>
</feature>
<protein>
    <recommendedName>
        <fullName evidence="4">Zinc ribbon domain-containing protein</fullName>
    </recommendedName>
</protein>
<name>A0ABU3PYB6_9ACTN</name>
<keyword evidence="3" id="KW-1185">Reference proteome</keyword>
<evidence type="ECO:0000313" key="2">
    <source>
        <dbReference type="EMBL" id="MDT9594233.1"/>
    </source>
</evidence>
<sequence>MLQTLTCPVCRTDVAPSAAACRSCHLPMRDVTRHQPTGSERRSRVLRGVRRRLWGAAIYAGIVVWCLAQLPTAASFVVPGAAVGAALHVVLGRPIVAALAFVLIVVVAPFLLVPSMGADILDDLGTWTNRS</sequence>
<evidence type="ECO:0000313" key="3">
    <source>
        <dbReference type="Proteomes" id="UP001268542"/>
    </source>
</evidence>
<organism evidence="2 3">
    <name type="scientific">Nocardioides imazamoxiresistens</name>
    <dbReference type="NCBI Taxonomy" id="3231893"/>
    <lineage>
        <taxon>Bacteria</taxon>
        <taxon>Bacillati</taxon>
        <taxon>Actinomycetota</taxon>
        <taxon>Actinomycetes</taxon>
        <taxon>Propionibacteriales</taxon>
        <taxon>Nocardioidaceae</taxon>
        <taxon>Nocardioides</taxon>
    </lineage>
</organism>
<accession>A0ABU3PYB6</accession>
<gene>
    <name evidence="2" type="ORF">RDV89_14210</name>
</gene>
<dbReference type="Proteomes" id="UP001268542">
    <property type="component" value="Unassembled WGS sequence"/>
</dbReference>
<reference evidence="2 3" key="1">
    <citation type="submission" date="2023-08" db="EMBL/GenBank/DDBJ databases">
        <title>Nocardioides seae sp. nov., a bacterium isolated from a soil.</title>
        <authorList>
            <person name="Wang X."/>
        </authorList>
    </citation>
    <scope>NUCLEOTIDE SEQUENCE [LARGE SCALE GENOMIC DNA]</scope>
    <source>
        <strain evidence="2 3">YZH12</strain>
    </source>
</reference>
<keyword evidence="1" id="KW-1133">Transmembrane helix</keyword>
<evidence type="ECO:0000256" key="1">
    <source>
        <dbReference type="SAM" id="Phobius"/>
    </source>
</evidence>
<feature type="transmembrane region" description="Helical" evidence="1">
    <location>
        <begin position="53"/>
        <end position="78"/>
    </location>
</feature>
<dbReference type="RefSeq" id="WP_315733774.1">
    <property type="nucleotide sequence ID" value="NZ_JAVYII010000006.1"/>
</dbReference>
<keyword evidence="1" id="KW-0472">Membrane</keyword>
<comment type="caution">
    <text evidence="2">The sequence shown here is derived from an EMBL/GenBank/DDBJ whole genome shotgun (WGS) entry which is preliminary data.</text>
</comment>
<evidence type="ECO:0008006" key="4">
    <source>
        <dbReference type="Google" id="ProtNLM"/>
    </source>
</evidence>